<dbReference type="InterPro" id="IPR025824">
    <property type="entry name" value="OB-fold_nuc-bd_dom"/>
</dbReference>
<keyword evidence="10" id="KW-1185">Reference proteome</keyword>
<dbReference type="GO" id="GO:0006308">
    <property type="term" value="P:DNA catabolic process"/>
    <property type="evidence" value="ECO:0007669"/>
    <property type="project" value="UniProtKB-UniRule"/>
</dbReference>
<evidence type="ECO:0000256" key="6">
    <source>
        <dbReference type="RuleBase" id="RU004355"/>
    </source>
</evidence>
<comment type="subcellular location">
    <subcellularLocation>
        <location evidence="5 6">Cytoplasm</location>
    </subcellularLocation>
</comment>
<dbReference type="PANTHER" id="PTHR30008:SF0">
    <property type="entry name" value="EXODEOXYRIBONUCLEASE 7 LARGE SUBUNIT"/>
    <property type="match status" value="1"/>
</dbReference>
<dbReference type="GO" id="GO:0008855">
    <property type="term" value="F:exodeoxyribonuclease VII activity"/>
    <property type="evidence" value="ECO:0007669"/>
    <property type="project" value="UniProtKB-UniRule"/>
</dbReference>
<evidence type="ECO:0000259" key="8">
    <source>
        <dbReference type="Pfam" id="PF13742"/>
    </source>
</evidence>
<evidence type="ECO:0000256" key="5">
    <source>
        <dbReference type="HAMAP-Rule" id="MF_00378"/>
    </source>
</evidence>
<feature type="domain" description="OB-fold nucleic acid binding" evidence="8">
    <location>
        <begin position="13"/>
        <end position="106"/>
    </location>
</feature>
<dbReference type="GO" id="GO:0005737">
    <property type="term" value="C:cytoplasm"/>
    <property type="evidence" value="ECO:0007669"/>
    <property type="project" value="UniProtKB-SubCell"/>
</dbReference>
<dbReference type="KEGG" id="dee:HQN60_15135"/>
<evidence type="ECO:0000256" key="3">
    <source>
        <dbReference type="ARBA" id="ARBA00022801"/>
    </source>
</evidence>
<dbReference type="HAMAP" id="MF_00378">
    <property type="entry name" value="Exonuc_7_L"/>
    <property type="match status" value="1"/>
</dbReference>
<dbReference type="InterPro" id="IPR003753">
    <property type="entry name" value="Exonuc_VII_L"/>
</dbReference>
<dbReference type="Proteomes" id="UP000504844">
    <property type="component" value="Chromosome"/>
</dbReference>
<comment type="function">
    <text evidence="5">Bidirectionally degrades single-stranded DNA into large acid-insoluble oligonucleotides, which are then degraded further into small acid-soluble oligonucleotides.</text>
</comment>
<dbReference type="CDD" id="cd04489">
    <property type="entry name" value="ExoVII_LU_OBF"/>
    <property type="match status" value="1"/>
</dbReference>
<reference evidence="9 10" key="1">
    <citation type="submission" date="2020-05" db="EMBL/GenBank/DDBJ databases">
        <title>Complete genome sequence of Deefgea sp. D17.</title>
        <authorList>
            <person name="Bae J.-W."/>
            <person name="Han J.E."/>
        </authorList>
    </citation>
    <scope>NUCLEOTIDE SEQUENCE [LARGE SCALE GENOMIC DNA]</scope>
    <source>
        <strain evidence="9 10">D17</strain>
    </source>
</reference>
<comment type="similarity">
    <text evidence="5 6">Belongs to the XseA family.</text>
</comment>
<dbReference type="Pfam" id="PF13742">
    <property type="entry name" value="tRNA_anti_2"/>
    <property type="match status" value="1"/>
</dbReference>
<dbReference type="PANTHER" id="PTHR30008">
    <property type="entry name" value="EXODEOXYRIBONUCLEASE 7 LARGE SUBUNIT"/>
    <property type="match status" value="1"/>
</dbReference>
<dbReference type="GO" id="GO:0009318">
    <property type="term" value="C:exodeoxyribonuclease VII complex"/>
    <property type="evidence" value="ECO:0007669"/>
    <property type="project" value="UniProtKB-UniRule"/>
</dbReference>
<dbReference type="GO" id="GO:0003676">
    <property type="term" value="F:nucleic acid binding"/>
    <property type="evidence" value="ECO:0007669"/>
    <property type="project" value="InterPro"/>
</dbReference>
<keyword evidence="2 5" id="KW-0540">Nuclease</keyword>
<dbReference type="Pfam" id="PF02601">
    <property type="entry name" value="Exonuc_VII_L"/>
    <property type="match status" value="1"/>
</dbReference>
<comment type="catalytic activity">
    <reaction evidence="5 6">
        <text>Exonucleolytic cleavage in either 5'- to 3'- or 3'- to 5'-direction to yield nucleoside 5'-phosphates.</text>
        <dbReference type="EC" id="3.1.11.6"/>
    </reaction>
</comment>
<keyword evidence="1 5" id="KW-0963">Cytoplasm</keyword>
<proteinExistence type="inferred from homology"/>
<evidence type="ECO:0000256" key="4">
    <source>
        <dbReference type="ARBA" id="ARBA00022839"/>
    </source>
</evidence>
<sequence length="453" mass="50719">MKTDLSIAQSAVFSVTQLNRKVRTLLETGLPQLWVVGEISNFKRYDSGHCYFSLKDAGAQVRCVMFRNRAGLLDFQPREGLQVEARAIVTLYEARGDFQLTIEAMRPAGLGALFERFEALKKQLAGEGLFDQDNKRPLPQYPKAIGIVTSPAAAALRDVLATLARRTPNTPVILYPTPVQGLDAAPQIANAIRTASQRDEVDVLIVCRGGGSLEDLWSFNEEVVARAIAACNMPVVSGVGHETDFTICDFAADLRAPTPTAAAELVSRNRQELLNLLHHQQQRLVRAFERELHNKMLQVDQLGRRLQHPGQKLARQQAQLQLLRSRFTHRFHSQLIERQEALSRLSLRLKHQAPDLQRQQLRLAQLRAALQRAMHGQIQSQRQQIEQATLKLAPWNPQTVLARGYALVSRTDGTLVRQANEVRAGDTLNVQFADEKISVNVNQGVVEQKELPI</sequence>
<evidence type="ECO:0000256" key="2">
    <source>
        <dbReference type="ARBA" id="ARBA00022722"/>
    </source>
</evidence>
<evidence type="ECO:0000313" key="10">
    <source>
        <dbReference type="Proteomes" id="UP000504844"/>
    </source>
</evidence>
<keyword evidence="3 5" id="KW-0378">Hydrolase</keyword>
<dbReference type="NCBIfam" id="TIGR00237">
    <property type="entry name" value="xseA"/>
    <property type="match status" value="1"/>
</dbReference>
<evidence type="ECO:0000259" key="7">
    <source>
        <dbReference type="Pfam" id="PF02601"/>
    </source>
</evidence>
<name>A0A6M8SXI6_9NEIS</name>
<evidence type="ECO:0000313" key="9">
    <source>
        <dbReference type="EMBL" id="QKJ67950.1"/>
    </source>
</evidence>
<protein>
    <recommendedName>
        <fullName evidence="5">Exodeoxyribonuclease 7 large subunit</fullName>
        <ecNumber evidence="5">3.1.11.6</ecNumber>
    </recommendedName>
    <alternativeName>
        <fullName evidence="5">Exodeoxyribonuclease VII large subunit</fullName>
        <shortName evidence="5">Exonuclease VII large subunit</shortName>
    </alternativeName>
</protein>
<accession>A0A6M8SXI6</accession>
<dbReference type="EMBL" id="CP054143">
    <property type="protein sequence ID" value="QKJ67950.1"/>
    <property type="molecule type" value="Genomic_DNA"/>
</dbReference>
<organism evidence="9 10">
    <name type="scientific">Deefgea piscis</name>
    <dbReference type="NCBI Taxonomy" id="2739061"/>
    <lineage>
        <taxon>Bacteria</taxon>
        <taxon>Pseudomonadati</taxon>
        <taxon>Pseudomonadota</taxon>
        <taxon>Betaproteobacteria</taxon>
        <taxon>Neisseriales</taxon>
        <taxon>Chitinibacteraceae</taxon>
        <taxon>Deefgea</taxon>
    </lineage>
</organism>
<dbReference type="InterPro" id="IPR020579">
    <property type="entry name" value="Exonuc_VII_lsu_C"/>
</dbReference>
<comment type="subunit">
    <text evidence="5">Heterooligomer composed of large and small subunits.</text>
</comment>
<feature type="domain" description="Exonuclease VII large subunit C-terminal" evidence="7">
    <location>
        <begin position="129"/>
        <end position="439"/>
    </location>
</feature>
<dbReference type="RefSeq" id="WP_173534451.1">
    <property type="nucleotide sequence ID" value="NZ_CP054143.1"/>
</dbReference>
<gene>
    <name evidence="5" type="primary">xseA</name>
    <name evidence="9" type="ORF">HQN60_15135</name>
</gene>
<keyword evidence="4 5" id="KW-0269">Exonuclease</keyword>
<dbReference type="EC" id="3.1.11.6" evidence="5"/>
<evidence type="ECO:0000256" key="1">
    <source>
        <dbReference type="ARBA" id="ARBA00022490"/>
    </source>
</evidence>
<dbReference type="AlphaFoldDB" id="A0A6M8SXI6"/>